<evidence type="ECO:0000313" key="5">
    <source>
        <dbReference type="Proteomes" id="UP000500961"/>
    </source>
</evidence>
<dbReference type="KEGG" id="ttz:FHG85_11045"/>
<dbReference type="InterPro" id="IPR050624">
    <property type="entry name" value="HTH-type_Tx_Regulator"/>
</dbReference>
<dbReference type="InterPro" id="IPR009057">
    <property type="entry name" value="Homeodomain-like_sf"/>
</dbReference>
<accession>A0A7D3XHU8</accession>
<dbReference type="Pfam" id="PF00440">
    <property type="entry name" value="TetR_N"/>
    <property type="match status" value="1"/>
</dbReference>
<name>A0A7D3XHU8_9BACT</name>
<dbReference type="SUPFAM" id="SSF48498">
    <property type="entry name" value="Tetracyclin repressor-like, C-terminal domain"/>
    <property type="match status" value="1"/>
</dbReference>
<dbReference type="SUPFAM" id="SSF46689">
    <property type="entry name" value="Homeodomain-like"/>
    <property type="match status" value="1"/>
</dbReference>
<dbReference type="PANTHER" id="PTHR43479">
    <property type="entry name" value="ACREF/ENVCD OPERON REPRESSOR-RELATED"/>
    <property type="match status" value="1"/>
</dbReference>
<dbReference type="AlphaFoldDB" id="A0A7D3XHU8"/>
<keyword evidence="5" id="KW-1185">Reference proteome</keyword>
<dbReference type="GO" id="GO:0003677">
    <property type="term" value="F:DNA binding"/>
    <property type="evidence" value="ECO:0007669"/>
    <property type="project" value="UniProtKB-UniRule"/>
</dbReference>
<dbReference type="Proteomes" id="UP000500961">
    <property type="component" value="Chromosome"/>
</dbReference>
<proteinExistence type="predicted"/>
<evidence type="ECO:0000313" key="4">
    <source>
        <dbReference type="EMBL" id="QKG80777.1"/>
    </source>
</evidence>
<dbReference type="PROSITE" id="PS50977">
    <property type="entry name" value="HTH_TETR_2"/>
    <property type="match status" value="1"/>
</dbReference>
<organism evidence="4 5">
    <name type="scientific">Tenuifilum thalassicum</name>
    <dbReference type="NCBI Taxonomy" id="2590900"/>
    <lineage>
        <taxon>Bacteria</taxon>
        <taxon>Pseudomonadati</taxon>
        <taxon>Bacteroidota</taxon>
        <taxon>Bacteroidia</taxon>
        <taxon>Bacteroidales</taxon>
        <taxon>Tenuifilaceae</taxon>
        <taxon>Tenuifilum</taxon>
    </lineage>
</organism>
<feature type="DNA-binding region" description="H-T-H motif" evidence="2">
    <location>
        <begin position="37"/>
        <end position="56"/>
    </location>
</feature>
<reference evidence="4 5" key="1">
    <citation type="submission" date="2019-07" db="EMBL/GenBank/DDBJ databases">
        <title>Thalassofilum flectens gen. nov., sp. nov., a novel moderate thermophilic anaerobe from a shallow sea hot spring in Kunashir Island (Russia), representing a new family in the order Bacteroidales, and proposal of Thalassofilacea fam. nov.</title>
        <authorList>
            <person name="Kochetkova T.V."/>
            <person name="Podosokorskaya O.A."/>
            <person name="Novikov A."/>
            <person name="Elcheninov A.G."/>
            <person name="Toshchakov S.V."/>
            <person name="Kublanov I.V."/>
        </authorList>
    </citation>
    <scope>NUCLEOTIDE SEQUENCE [LARGE SCALE GENOMIC DNA]</scope>
    <source>
        <strain evidence="4 5">38-H</strain>
    </source>
</reference>
<dbReference type="InterPro" id="IPR054422">
    <property type="entry name" value="TetR-like_HI_0893_C"/>
</dbReference>
<gene>
    <name evidence="4" type="ORF">FHG85_11045</name>
</gene>
<dbReference type="Gene3D" id="1.10.357.10">
    <property type="entry name" value="Tetracycline Repressor, domain 2"/>
    <property type="match status" value="1"/>
</dbReference>
<dbReference type="PRINTS" id="PR00455">
    <property type="entry name" value="HTHTETR"/>
</dbReference>
<dbReference type="PROSITE" id="PS01081">
    <property type="entry name" value="HTH_TETR_1"/>
    <property type="match status" value="1"/>
</dbReference>
<keyword evidence="1 2" id="KW-0238">DNA-binding</keyword>
<evidence type="ECO:0000256" key="2">
    <source>
        <dbReference type="PROSITE-ProRule" id="PRU00335"/>
    </source>
</evidence>
<dbReference type="InterPro" id="IPR036271">
    <property type="entry name" value="Tet_transcr_reg_TetR-rel_C_sf"/>
</dbReference>
<protein>
    <submittedName>
        <fullName evidence="4">TetR/AcrR family transcriptional regulator</fullName>
    </submittedName>
</protein>
<feature type="domain" description="HTH tetR-type" evidence="3">
    <location>
        <begin position="14"/>
        <end position="74"/>
    </location>
</feature>
<sequence>MVIHYNCRMRKKDDAKRLMIFEVSLDVLLEFGFGGFSMGKVAKRANIAVGTIYLYFKNKDELISQLYIKLYKESVERFLEHYDSSLPFKDGLKTVWVNYLKHRIEHYKESHFLEFYYRSPYINESQKLMAEEMKKPVKDIIQRGKDLGLVRKDLDNEMIFLGMLGFIRELADEHVGNVYKLSDEKIEKAFEMSWNMIKL</sequence>
<dbReference type="InterPro" id="IPR001647">
    <property type="entry name" value="HTH_TetR"/>
</dbReference>
<evidence type="ECO:0000256" key="1">
    <source>
        <dbReference type="ARBA" id="ARBA00023125"/>
    </source>
</evidence>
<evidence type="ECO:0000259" key="3">
    <source>
        <dbReference type="PROSITE" id="PS50977"/>
    </source>
</evidence>
<dbReference type="EMBL" id="CP041345">
    <property type="protein sequence ID" value="QKG80777.1"/>
    <property type="molecule type" value="Genomic_DNA"/>
</dbReference>
<dbReference type="PANTHER" id="PTHR43479:SF11">
    <property type="entry name" value="ACREF_ENVCD OPERON REPRESSOR-RELATED"/>
    <property type="match status" value="1"/>
</dbReference>
<dbReference type="InterPro" id="IPR023772">
    <property type="entry name" value="DNA-bd_HTH_TetR-type_CS"/>
</dbReference>
<dbReference type="Pfam" id="PF22604">
    <property type="entry name" value="TetR_HI_0893_C"/>
    <property type="match status" value="1"/>
</dbReference>